<evidence type="ECO:0000256" key="1">
    <source>
        <dbReference type="SAM" id="MobiDB-lite"/>
    </source>
</evidence>
<dbReference type="AlphaFoldDB" id="A0A317XWL1"/>
<dbReference type="Pfam" id="PF08167">
    <property type="entry name" value="RIX1"/>
    <property type="match status" value="1"/>
</dbReference>
<feature type="region of interest" description="Disordered" evidence="1">
    <location>
        <begin position="715"/>
        <end position="752"/>
    </location>
</feature>
<feature type="region of interest" description="Disordered" evidence="1">
    <location>
        <begin position="686"/>
        <end position="705"/>
    </location>
</feature>
<dbReference type="SUPFAM" id="SSF48371">
    <property type="entry name" value="ARM repeat"/>
    <property type="match status" value="1"/>
</dbReference>
<keyword evidence="4" id="KW-1185">Reference proteome</keyword>
<name>A0A317XWL1_9BASI</name>
<dbReference type="Proteomes" id="UP000246740">
    <property type="component" value="Unassembled WGS sequence"/>
</dbReference>
<sequence>MVMTMVEPSAGQDVVQQLELLLTPVANQSLAQQETTFQLISQLNLLHTYPSREYVHKLVTRINSLISAQNVAGYRIAHLWLQQNPSVWNDHLVNHAGTWITQILNLVAIPTKLLSRQRPDALISAALELCLAHIFTDNSSARQEFHRQVVTPNLPKLVAGLTQLLEHLFAEQDADEATLGATITYTTRLLHVHPAQFRSVSARLHSIVSDYLYSCEEQVASVALFTSASHLLTALHLTGALAAKGSEASGSASRTTFAQLWQSTLNSHLACAAQAWQHAVSSFQDATSSAATEQIAATRVQGLRPFPRDPIDATRLAHARLDLFLGSRSHPGLIGLHLRVPTPRPVPVPVGTLLSFALDILHVLPTARTKPSAEAKVCIMQAAQLPLLHTRALALVAQLALVAPKPVALRASSLLTAICNLISGPDASTSPRVKVAAFRTLALLVGKHGVAMSPDPAGRTTLRLARVSVQQIANAVLRPDSHAATSARETPDTKKDGSNGSRKAKKARLYESDSVLGSTVNPKDLIQKLTAEEIAATQAALLILGATFPLLVTGLGGQHADLSQLTLHVTLALVEVLSDSVSSSPSQLLGQQGAPTTRDLLQSAIASLGELCLEAPSSMLATSLPRVLPLLSEVARGGAGGDPLLRSASSTALLAAEMACRGKFVPVARGVGFGSAARSDFEALPETSKLAGSGGDHTISMETDRGLDRCVETVLGAGAGSSGTKRSYESHDDDDDDDDEAEAGVSGKAGRVDVEAVAAESAELHRTRGVGEASAGKSHPQTPGGLGLGLGLPPTSSSSPSLSTSGAGGAGASRQHLSPDPVKPTHRPTTPRIGSPSSLHNRASLSAMSSRQASPTHSWMLERGQAVGVGLGGSTSTSTTSSAPAALVGTRTHTHAAITSTSTGVDSVANAAESYDNDDDDDEDDDDEEMPQIDMRSSDDESDDHDE</sequence>
<gene>
    <name evidence="3" type="ORF">BCV70DRAFT_4787</name>
</gene>
<protein>
    <recommendedName>
        <fullName evidence="2">Pre-rRNA-processing protein RIX1 N-terminal domain-containing protein</fullName>
    </recommendedName>
</protein>
<dbReference type="OrthoDB" id="20900at2759"/>
<feature type="compositionally biased region" description="Polar residues" evidence="1">
    <location>
        <begin position="835"/>
        <end position="857"/>
    </location>
</feature>
<feature type="compositionally biased region" description="Low complexity" evidence="1">
    <location>
        <begin position="791"/>
        <end position="805"/>
    </location>
</feature>
<feature type="compositionally biased region" description="Acidic residues" evidence="1">
    <location>
        <begin position="915"/>
        <end position="931"/>
    </location>
</feature>
<dbReference type="InParanoid" id="A0A317XWL1"/>
<proteinExistence type="predicted"/>
<dbReference type="EMBL" id="KZ819188">
    <property type="protein sequence ID" value="PWZ02696.1"/>
    <property type="molecule type" value="Genomic_DNA"/>
</dbReference>
<evidence type="ECO:0000259" key="2">
    <source>
        <dbReference type="Pfam" id="PF08167"/>
    </source>
</evidence>
<dbReference type="InterPro" id="IPR016024">
    <property type="entry name" value="ARM-type_fold"/>
</dbReference>
<dbReference type="InterPro" id="IPR012583">
    <property type="entry name" value="RIX1_N"/>
</dbReference>
<organism evidence="3 4">
    <name type="scientific">Testicularia cyperi</name>
    <dbReference type="NCBI Taxonomy" id="1882483"/>
    <lineage>
        <taxon>Eukaryota</taxon>
        <taxon>Fungi</taxon>
        <taxon>Dikarya</taxon>
        <taxon>Basidiomycota</taxon>
        <taxon>Ustilaginomycotina</taxon>
        <taxon>Ustilaginomycetes</taxon>
        <taxon>Ustilaginales</taxon>
        <taxon>Anthracoideaceae</taxon>
        <taxon>Testicularia</taxon>
    </lineage>
</organism>
<feature type="region of interest" description="Disordered" evidence="1">
    <location>
        <begin position="765"/>
        <end position="865"/>
    </location>
</feature>
<reference evidence="3 4" key="1">
    <citation type="journal article" date="2018" name="Mol. Biol. Evol.">
        <title>Broad Genomic Sampling Reveals a Smut Pathogenic Ancestry of the Fungal Clade Ustilaginomycotina.</title>
        <authorList>
            <person name="Kijpornyongpan T."/>
            <person name="Mondo S.J."/>
            <person name="Barry K."/>
            <person name="Sandor L."/>
            <person name="Lee J."/>
            <person name="Lipzen A."/>
            <person name="Pangilinan J."/>
            <person name="LaButti K."/>
            <person name="Hainaut M."/>
            <person name="Henrissat B."/>
            <person name="Grigoriev I.V."/>
            <person name="Spatafora J.W."/>
            <person name="Aime M.C."/>
        </authorList>
    </citation>
    <scope>NUCLEOTIDE SEQUENCE [LARGE SCALE GENOMIC DNA]</scope>
    <source>
        <strain evidence="3 4">MCA 3645</strain>
    </source>
</reference>
<feature type="domain" description="Pre-rRNA-processing protein RIX1 N-terminal" evidence="2">
    <location>
        <begin position="11"/>
        <end position="217"/>
    </location>
</feature>
<evidence type="ECO:0000313" key="4">
    <source>
        <dbReference type="Proteomes" id="UP000246740"/>
    </source>
</evidence>
<feature type="region of interest" description="Disordered" evidence="1">
    <location>
        <begin position="897"/>
        <end position="947"/>
    </location>
</feature>
<feature type="region of interest" description="Disordered" evidence="1">
    <location>
        <begin position="480"/>
        <end position="509"/>
    </location>
</feature>
<evidence type="ECO:0000313" key="3">
    <source>
        <dbReference type="EMBL" id="PWZ02696.1"/>
    </source>
</evidence>
<accession>A0A317XWL1</accession>
<feature type="compositionally biased region" description="Acidic residues" evidence="1">
    <location>
        <begin position="731"/>
        <end position="742"/>
    </location>
</feature>
<dbReference type="STRING" id="1882483.A0A317XWL1"/>